<accession>A0A0E9U481</accession>
<sequence length="18" mass="2072">MKVSVPNCICYYIPLKEA</sequence>
<reference evidence="1" key="1">
    <citation type="submission" date="2014-11" db="EMBL/GenBank/DDBJ databases">
        <authorList>
            <person name="Amaro Gonzalez C."/>
        </authorList>
    </citation>
    <scope>NUCLEOTIDE SEQUENCE</scope>
</reference>
<organism evidence="1">
    <name type="scientific">Anguilla anguilla</name>
    <name type="common">European freshwater eel</name>
    <name type="synonym">Muraena anguilla</name>
    <dbReference type="NCBI Taxonomy" id="7936"/>
    <lineage>
        <taxon>Eukaryota</taxon>
        <taxon>Metazoa</taxon>
        <taxon>Chordata</taxon>
        <taxon>Craniata</taxon>
        <taxon>Vertebrata</taxon>
        <taxon>Euteleostomi</taxon>
        <taxon>Actinopterygii</taxon>
        <taxon>Neopterygii</taxon>
        <taxon>Teleostei</taxon>
        <taxon>Anguilliformes</taxon>
        <taxon>Anguillidae</taxon>
        <taxon>Anguilla</taxon>
    </lineage>
</organism>
<protein>
    <submittedName>
        <fullName evidence="1">Uncharacterized protein</fullName>
    </submittedName>
</protein>
<name>A0A0E9U481_ANGAN</name>
<reference evidence="1" key="2">
    <citation type="journal article" date="2015" name="Fish Shellfish Immunol.">
        <title>Early steps in the European eel (Anguilla anguilla)-Vibrio vulnificus interaction in the gills: Role of the RtxA13 toxin.</title>
        <authorList>
            <person name="Callol A."/>
            <person name="Pajuelo D."/>
            <person name="Ebbesson L."/>
            <person name="Teles M."/>
            <person name="MacKenzie S."/>
            <person name="Amaro C."/>
        </authorList>
    </citation>
    <scope>NUCLEOTIDE SEQUENCE</scope>
</reference>
<proteinExistence type="predicted"/>
<evidence type="ECO:0000313" key="1">
    <source>
        <dbReference type="EMBL" id="JAH59738.1"/>
    </source>
</evidence>
<dbReference type="AlphaFoldDB" id="A0A0E9U481"/>
<dbReference type="EMBL" id="GBXM01048839">
    <property type="protein sequence ID" value="JAH59738.1"/>
    <property type="molecule type" value="Transcribed_RNA"/>
</dbReference>